<protein>
    <submittedName>
        <fullName evidence="1">Nudix (Nucleoside diphosphate linked moiety X)-type motif 6</fullName>
    </submittedName>
</protein>
<sequence>GTAELGNRSDLFWVCTLRVDEDNDANKAVLNLPDGELPRSYLQASEIKEARFVPYKQLHEITDVPKGGTMWCVYEHIQRYIDRKEGGIDSMSLAGQASDNQRLYFSIKDLWDALYFPRPTAQRLLPSEAFKPRADFSV</sequence>
<dbReference type="Proteomes" id="UP000574390">
    <property type="component" value="Unassembled WGS sequence"/>
</dbReference>
<organism evidence="1 2">
    <name type="scientific">Perkinsus olseni</name>
    <name type="common">Perkinsus atlanticus</name>
    <dbReference type="NCBI Taxonomy" id="32597"/>
    <lineage>
        <taxon>Eukaryota</taxon>
        <taxon>Sar</taxon>
        <taxon>Alveolata</taxon>
        <taxon>Perkinsozoa</taxon>
        <taxon>Perkinsea</taxon>
        <taxon>Perkinsida</taxon>
        <taxon>Perkinsidae</taxon>
        <taxon>Perkinsus</taxon>
    </lineage>
</organism>
<accession>A0A7J6UBD3</accession>
<gene>
    <name evidence="1" type="primary">NUDT18_2</name>
    <name evidence="1" type="ORF">FOZ62_008381</name>
</gene>
<feature type="non-terminal residue" evidence="1">
    <location>
        <position position="1"/>
    </location>
</feature>
<reference evidence="1 2" key="1">
    <citation type="submission" date="2020-04" db="EMBL/GenBank/DDBJ databases">
        <title>Perkinsus olseni comparative genomics.</title>
        <authorList>
            <person name="Bogema D.R."/>
        </authorList>
    </citation>
    <scope>NUCLEOTIDE SEQUENCE [LARGE SCALE GENOMIC DNA]</scope>
    <source>
        <strain evidence="1">ATCC PRA-205</strain>
    </source>
</reference>
<evidence type="ECO:0000313" key="2">
    <source>
        <dbReference type="Proteomes" id="UP000574390"/>
    </source>
</evidence>
<name>A0A7J6UBD3_PEROL</name>
<dbReference type="EMBL" id="JABANM010001305">
    <property type="protein sequence ID" value="KAF4754514.1"/>
    <property type="molecule type" value="Genomic_DNA"/>
</dbReference>
<feature type="non-terminal residue" evidence="1">
    <location>
        <position position="138"/>
    </location>
</feature>
<comment type="caution">
    <text evidence="1">The sequence shown here is derived from an EMBL/GenBank/DDBJ whole genome shotgun (WGS) entry which is preliminary data.</text>
</comment>
<dbReference type="AlphaFoldDB" id="A0A7J6UBD3"/>
<proteinExistence type="predicted"/>
<evidence type="ECO:0000313" key="1">
    <source>
        <dbReference type="EMBL" id="KAF4754514.1"/>
    </source>
</evidence>